<evidence type="ECO:0000256" key="2">
    <source>
        <dbReference type="ARBA" id="ARBA00023242"/>
    </source>
</evidence>
<dbReference type="InterPro" id="IPR007219">
    <property type="entry name" value="XnlR_reg_dom"/>
</dbReference>
<evidence type="ECO:0000313" key="6">
    <source>
        <dbReference type="Proteomes" id="UP000799439"/>
    </source>
</evidence>
<evidence type="ECO:0000256" key="3">
    <source>
        <dbReference type="SAM" id="MobiDB-lite"/>
    </source>
</evidence>
<keyword evidence="6" id="KW-1185">Reference proteome</keyword>
<feature type="domain" description="Zn(2)-C6 fungal-type" evidence="4">
    <location>
        <begin position="32"/>
        <end position="62"/>
    </location>
</feature>
<dbReference type="Pfam" id="PF04082">
    <property type="entry name" value="Fungal_trans"/>
    <property type="match status" value="1"/>
</dbReference>
<dbReference type="CDD" id="cd12148">
    <property type="entry name" value="fungal_TF_MHR"/>
    <property type="match status" value="1"/>
</dbReference>
<keyword evidence="2" id="KW-0539">Nucleus</keyword>
<dbReference type="CDD" id="cd00067">
    <property type="entry name" value="GAL4"/>
    <property type="match status" value="1"/>
</dbReference>
<dbReference type="AlphaFoldDB" id="A0A9P4ISF4"/>
<dbReference type="GO" id="GO:0000981">
    <property type="term" value="F:DNA-binding transcription factor activity, RNA polymerase II-specific"/>
    <property type="evidence" value="ECO:0007669"/>
    <property type="project" value="InterPro"/>
</dbReference>
<evidence type="ECO:0000256" key="1">
    <source>
        <dbReference type="ARBA" id="ARBA00022723"/>
    </source>
</evidence>
<protein>
    <recommendedName>
        <fullName evidence="4">Zn(2)-C6 fungal-type domain-containing protein</fullName>
    </recommendedName>
</protein>
<comment type="caution">
    <text evidence="5">The sequence shown here is derived from an EMBL/GenBank/DDBJ whole genome shotgun (WGS) entry which is preliminary data.</text>
</comment>
<evidence type="ECO:0000259" key="4">
    <source>
        <dbReference type="PROSITE" id="PS50048"/>
    </source>
</evidence>
<dbReference type="PANTHER" id="PTHR47256:SF1">
    <property type="entry name" value="ZN(II)2CYS6 TRANSCRIPTION FACTOR (EUROFUNG)"/>
    <property type="match status" value="1"/>
</dbReference>
<dbReference type="GO" id="GO:0008270">
    <property type="term" value="F:zinc ion binding"/>
    <property type="evidence" value="ECO:0007669"/>
    <property type="project" value="InterPro"/>
</dbReference>
<dbReference type="PANTHER" id="PTHR47256">
    <property type="entry name" value="ZN(II)2CYS6 TRANSCRIPTION FACTOR (EUROFUNG)-RELATED"/>
    <property type="match status" value="1"/>
</dbReference>
<feature type="region of interest" description="Disordered" evidence="3">
    <location>
        <begin position="1"/>
        <end position="27"/>
    </location>
</feature>
<dbReference type="InterPro" id="IPR053187">
    <property type="entry name" value="Notoamide_regulator"/>
</dbReference>
<dbReference type="InterPro" id="IPR036864">
    <property type="entry name" value="Zn2-C6_fun-type_DNA-bd_sf"/>
</dbReference>
<proteinExistence type="predicted"/>
<gene>
    <name evidence="5" type="ORF">K461DRAFT_42174</name>
</gene>
<dbReference type="OrthoDB" id="10261408at2759"/>
<organism evidence="5 6">
    <name type="scientific">Myriangium duriaei CBS 260.36</name>
    <dbReference type="NCBI Taxonomy" id="1168546"/>
    <lineage>
        <taxon>Eukaryota</taxon>
        <taxon>Fungi</taxon>
        <taxon>Dikarya</taxon>
        <taxon>Ascomycota</taxon>
        <taxon>Pezizomycotina</taxon>
        <taxon>Dothideomycetes</taxon>
        <taxon>Dothideomycetidae</taxon>
        <taxon>Myriangiales</taxon>
        <taxon>Myriangiaceae</taxon>
        <taxon>Myriangium</taxon>
    </lineage>
</organism>
<dbReference type="PROSITE" id="PS50048">
    <property type="entry name" value="ZN2_CY6_FUNGAL_2"/>
    <property type="match status" value="1"/>
</dbReference>
<dbReference type="Gene3D" id="4.10.240.10">
    <property type="entry name" value="Zn(2)-C6 fungal-type DNA-binding domain"/>
    <property type="match status" value="1"/>
</dbReference>
<dbReference type="PROSITE" id="PS00463">
    <property type="entry name" value="ZN2_CY6_FUNGAL_1"/>
    <property type="match status" value="1"/>
</dbReference>
<accession>A0A9P4ISF4</accession>
<name>A0A9P4ISF4_9PEZI</name>
<dbReference type="EMBL" id="ML996091">
    <property type="protein sequence ID" value="KAF2149167.1"/>
    <property type="molecule type" value="Genomic_DNA"/>
</dbReference>
<dbReference type="GO" id="GO:0006351">
    <property type="term" value="P:DNA-templated transcription"/>
    <property type="evidence" value="ECO:0007669"/>
    <property type="project" value="InterPro"/>
</dbReference>
<dbReference type="Proteomes" id="UP000799439">
    <property type="component" value="Unassembled WGS sequence"/>
</dbReference>
<keyword evidence="1" id="KW-0479">Metal-binding</keyword>
<dbReference type="SMART" id="SM00066">
    <property type="entry name" value="GAL4"/>
    <property type="match status" value="1"/>
</dbReference>
<sequence length="399" mass="44169">MSSGGTSSSDARDVPNQPQQPSKSRRAQVNVACERCRRRKQKCSGTRPSCEACVARRATCIYDTEPDVTRNGALKRKYNVLEDENANLRTLVDFLAHRPISEANTILQRLRSGEEVASIISYVQNGDIAEQTHLGGVHTILGALWSVHGPSGGWLNAQLGHLFPPLTTDSTTKPRDKRMMIDHLVSTAPTVSSTTPDPAFLRNGRALFPVKVTSLRAIHPLVDRRLHRIDASTWTAVPVDSIVVINLIQIYLSWHHTYYRFFDERLFLDDLASGGYNFCSPLLVNAICAFACCLSAQLDIEALGLRKLFLQEGNRLWEASSRIDSIVVLSAGSILFATNYICTDEKTALAQLYHGRQIAFRLGMFSHDSNTVVLPSDEMSAAFLQAKAVAAWGYYNICA</sequence>
<evidence type="ECO:0000313" key="5">
    <source>
        <dbReference type="EMBL" id="KAF2149167.1"/>
    </source>
</evidence>
<dbReference type="SUPFAM" id="SSF57701">
    <property type="entry name" value="Zn2/Cys6 DNA-binding domain"/>
    <property type="match status" value="1"/>
</dbReference>
<dbReference type="Pfam" id="PF00172">
    <property type="entry name" value="Zn_clus"/>
    <property type="match status" value="1"/>
</dbReference>
<reference evidence="5" key="1">
    <citation type="journal article" date="2020" name="Stud. Mycol.">
        <title>101 Dothideomycetes genomes: a test case for predicting lifestyles and emergence of pathogens.</title>
        <authorList>
            <person name="Haridas S."/>
            <person name="Albert R."/>
            <person name="Binder M."/>
            <person name="Bloem J."/>
            <person name="Labutti K."/>
            <person name="Salamov A."/>
            <person name="Andreopoulos B."/>
            <person name="Baker S."/>
            <person name="Barry K."/>
            <person name="Bills G."/>
            <person name="Bluhm B."/>
            <person name="Cannon C."/>
            <person name="Castanera R."/>
            <person name="Culley D."/>
            <person name="Daum C."/>
            <person name="Ezra D."/>
            <person name="Gonzalez J."/>
            <person name="Henrissat B."/>
            <person name="Kuo A."/>
            <person name="Liang C."/>
            <person name="Lipzen A."/>
            <person name="Lutzoni F."/>
            <person name="Magnuson J."/>
            <person name="Mondo S."/>
            <person name="Nolan M."/>
            <person name="Ohm R."/>
            <person name="Pangilinan J."/>
            <person name="Park H.-J."/>
            <person name="Ramirez L."/>
            <person name="Alfaro M."/>
            <person name="Sun H."/>
            <person name="Tritt A."/>
            <person name="Yoshinaga Y."/>
            <person name="Zwiers L.-H."/>
            <person name="Turgeon B."/>
            <person name="Goodwin S."/>
            <person name="Spatafora J."/>
            <person name="Crous P."/>
            <person name="Grigoriev I."/>
        </authorList>
    </citation>
    <scope>NUCLEOTIDE SEQUENCE</scope>
    <source>
        <strain evidence="5">CBS 260.36</strain>
    </source>
</reference>
<dbReference type="GO" id="GO:0003677">
    <property type="term" value="F:DNA binding"/>
    <property type="evidence" value="ECO:0007669"/>
    <property type="project" value="InterPro"/>
</dbReference>
<dbReference type="InterPro" id="IPR001138">
    <property type="entry name" value="Zn2Cys6_DnaBD"/>
</dbReference>